<reference evidence="2" key="1">
    <citation type="journal article" date="2019" name="Int. J. Syst. Evol. Microbiol.">
        <title>The Global Catalogue of Microorganisms (GCM) 10K type strain sequencing project: providing services to taxonomists for standard genome sequencing and annotation.</title>
        <authorList>
            <consortium name="The Broad Institute Genomics Platform"/>
            <consortium name="The Broad Institute Genome Sequencing Center for Infectious Disease"/>
            <person name="Wu L."/>
            <person name="Ma J."/>
        </authorList>
    </citation>
    <scope>NUCLEOTIDE SEQUENCE [LARGE SCALE GENOMIC DNA]</scope>
    <source>
        <strain evidence="2">JCM 31202</strain>
    </source>
</reference>
<accession>A0ABW3EI76</accession>
<evidence type="ECO:0000313" key="2">
    <source>
        <dbReference type="Proteomes" id="UP001596972"/>
    </source>
</evidence>
<dbReference type="PANTHER" id="PTHR31299:SF0">
    <property type="entry name" value="ESTERASE, PUTATIVE (AFU_ORTHOLOGUE AFUA_1G05850)-RELATED"/>
    <property type="match status" value="1"/>
</dbReference>
<proteinExistence type="predicted"/>
<evidence type="ECO:0000313" key="1">
    <source>
        <dbReference type="EMBL" id="MFD0899100.1"/>
    </source>
</evidence>
<sequence>MSDADDVRGAALPLEYEEDLGPLLERVGDASCVLLGEASHGTHEYYAWRAAITRHLIADKGFSFVAVEGDWPDCRRVGRSVALAPGAADDPRAELDAYERWPTWMWANEETVRFCRWLREHNAGLPADERAGFYGLDVYSLWESLRAVVDYLADRRPEYLETALRAYRCFEPHGQDPQSYGWNTSLVPEGCEDEVLALLTRLRRPVGHARDHEREAEFDARQNAEVAAGAERYYRSMIGGGAESWNVRDVHMADTLGRLMEFHAAGGRPGKAVVWAHNTHVGDARATDMARAGMVNLGQLARERHGRDQVVAVGFAGGHGEVIAAPAWGAPMEDMNVPPPRPGSLEAVLAESELQRGMFVMPPERDKPSFLTRTLGHRAIGVVYDPDRDGRQYVPTNLAERYDALCWFRATTALQPLHLERARLGELETMPTGV</sequence>
<name>A0ABW3EI76_9ACTN</name>
<gene>
    <name evidence="1" type="ORF">ACFQ11_01655</name>
</gene>
<dbReference type="SUPFAM" id="SSF159501">
    <property type="entry name" value="EreA/ChaN-like"/>
    <property type="match status" value="1"/>
</dbReference>
<dbReference type="CDD" id="cd14728">
    <property type="entry name" value="Ere-like"/>
    <property type="match status" value="1"/>
</dbReference>
<protein>
    <submittedName>
        <fullName evidence="1">Erythromycin esterase family protein</fullName>
    </submittedName>
</protein>
<dbReference type="Proteomes" id="UP001596972">
    <property type="component" value="Unassembled WGS sequence"/>
</dbReference>
<dbReference type="RefSeq" id="WP_378295920.1">
    <property type="nucleotide sequence ID" value="NZ_JBHTJA010000002.1"/>
</dbReference>
<dbReference type="Pfam" id="PF05139">
    <property type="entry name" value="Erythro_esteras"/>
    <property type="match status" value="1"/>
</dbReference>
<keyword evidence="2" id="KW-1185">Reference proteome</keyword>
<dbReference type="PANTHER" id="PTHR31299">
    <property type="entry name" value="ESTERASE, PUTATIVE (AFU_ORTHOLOGUE AFUA_1G05850)-RELATED"/>
    <property type="match status" value="1"/>
</dbReference>
<dbReference type="EMBL" id="JBHTJA010000002">
    <property type="protein sequence ID" value="MFD0899100.1"/>
    <property type="molecule type" value="Genomic_DNA"/>
</dbReference>
<dbReference type="Gene3D" id="3.40.1660.10">
    <property type="entry name" value="EreA-like (biosynthetic domain)"/>
    <property type="match status" value="1"/>
</dbReference>
<organism evidence="1 2">
    <name type="scientific">Actinomadura sediminis</name>
    <dbReference type="NCBI Taxonomy" id="1038904"/>
    <lineage>
        <taxon>Bacteria</taxon>
        <taxon>Bacillati</taxon>
        <taxon>Actinomycetota</taxon>
        <taxon>Actinomycetes</taxon>
        <taxon>Streptosporangiales</taxon>
        <taxon>Thermomonosporaceae</taxon>
        <taxon>Actinomadura</taxon>
    </lineage>
</organism>
<dbReference type="InterPro" id="IPR052036">
    <property type="entry name" value="Hydrolase/PRTase-associated"/>
</dbReference>
<dbReference type="PIRSF" id="PIRSF036794">
    <property type="entry name" value="UCP_erythr_ester"/>
    <property type="match status" value="1"/>
</dbReference>
<dbReference type="InterPro" id="IPR014622">
    <property type="entry name" value="UCP036794_erythomycin"/>
</dbReference>
<comment type="caution">
    <text evidence="1">The sequence shown here is derived from an EMBL/GenBank/DDBJ whole genome shotgun (WGS) entry which is preliminary data.</text>
</comment>
<dbReference type="Gene3D" id="1.20.1440.30">
    <property type="entry name" value="Biosynthetic Protein domain"/>
    <property type="match status" value="1"/>
</dbReference>
<dbReference type="InterPro" id="IPR007815">
    <property type="entry name" value="Emycin_Estase"/>
</dbReference>
<dbReference type="Gene3D" id="3.30.1870.10">
    <property type="entry name" value="EreA-like, domain 2"/>
    <property type="match status" value="1"/>
</dbReference>